<accession>A0AAE3M366</accession>
<protein>
    <submittedName>
        <fullName evidence="2">DUF6298 domain-containing protein</fullName>
    </submittedName>
</protein>
<dbReference type="SUPFAM" id="SSF51126">
    <property type="entry name" value="Pectin lyase-like"/>
    <property type="match status" value="1"/>
</dbReference>
<evidence type="ECO:0000313" key="2">
    <source>
        <dbReference type="EMBL" id="MCW3785960.1"/>
    </source>
</evidence>
<evidence type="ECO:0000259" key="1">
    <source>
        <dbReference type="Pfam" id="PF19815"/>
    </source>
</evidence>
<dbReference type="EMBL" id="JAPDPJ010000008">
    <property type="protein sequence ID" value="MCW3785960.1"/>
    <property type="molecule type" value="Genomic_DNA"/>
</dbReference>
<dbReference type="InterPro" id="IPR012334">
    <property type="entry name" value="Pectin_lyas_fold"/>
</dbReference>
<dbReference type="Pfam" id="PF19815">
    <property type="entry name" value="DUF6298"/>
    <property type="match status" value="1"/>
</dbReference>
<reference evidence="2" key="1">
    <citation type="submission" date="2022-10" db="EMBL/GenBank/DDBJ databases">
        <authorList>
            <person name="Yu W.X."/>
        </authorList>
    </citation>
    <scope>NUCLEOTIDE SEQUENCE</scope>
    <source>
        <strain evidence="2">AAT</strain>
    </source>
</reference>
<organism evidence="2 3">
    <name type="scientific">Plebeiibacterium sediminum</name>
    <dbReference type="NCBI Taxonomy" id="2992112"/>
    <lineage>
        <taxon>Bacteria</taxon>
        <taxon>Pseudomonadati</taxon>
        <taxon>Bacteroidota</taxon>
        <taxon>Bacteroidia</taxon>
        <taxon>Marinilabiliales</taxon>
        <taxon>Marinilabiliaceae</taxon>
        <taxon>Plebeiibacterium</taxon>
    </lineage>
</organism>
<sequence>MIKSAKDIFSTHKMFAIKNTFIITLLVVASSILAKPRPKPLVYIGSNGNLEYISDEKGNRIIDFSYCGYEASEKEIPLVKTKVVVPYVEGDATELIQKAIDFVGNLPMDITGFRGAIQFESGKYLVKGRLLIEKSGIVLRGKGMGDNGTQIIVGGKDRLTFIRVKGEDNKILDKASDIKDVYVPINAKYVTVNNVKDFTVGQKIMIHRPSTQKWIDELSMREHGGEETGYVGWKPGQRDIWWDRTIKEIKQDTLFFDAPITTALDTTYGISQVVPYQWEGRINNIGIENLSLTSEYDASNTKDEDHCHTAISIENAENVWVRQIVFTHFAGSAVAAYETARKVTVEDCVSLAPVSEIGGWRRNTFFTMGQQTLFQRLYAEDGYHDFATGFCATGPNAFVECYSSLPHNYSGAIDSWASGLLFDIVNVDGQRLSFNNHYLDNQGSGWCAANSMFYQCSADRIESFAPPTATNWCIASWAQFIGDGYWHEQNSHLAPRSLYYKQLADRLGKDEKVFENQYRIKPEEASSSPTAEVAEQLTKESYKPLETMKQWVMRASERNHINTNSIDALLATKIKDAKHVKEDDIPEISIQNGWMVYGSKVMAGMRFTVPWWRGVARPYQAIKENPCVTRYVPGRYGKGYTDDLTYASEWMKENNMVGLEHNYGLWYDRRRMDHERVRRMNGNVWAPFFVQPWARSGQGTAWDGLSKYDLTKFDYFYWSRLKQFADIAAKEGQVLVHHNYFQHNILEAGAHWSDSPWRPVNNINNTGFPEPAPYAGDKRIFVAEQFYDINHPVRRDLHDKFIRQCLDNFEDNHNVLQLISAEYTGPLEFVEFWIDVIKDWEKETGKHEMICLSTTKDVQDAILNQPERASVIDVIDVRYWSYRPDSSAYAPKGGVNLAPRQHARLEKTGSRSFNSVYRSVIEYKMRFPKKAVIYSEGRFDAYGWAVFMAGGSLPVLPQETSKELLNAASSMRPVENAENAEELSMLSNNNGEYIIHLAANNKVDLDLSSYRGTYVVRYVDLNSGKITGDKKVIKAGSKVSLSNPYESYSILWITKK</sequence>
<evidence type="ECO:0000313" key="3">
    <source>
        <dbReference type="Proteomes" id="UP001209229"/>
    </source>
</evidence>
<feature type="domain" description="DUF6298" evidence="1">
    <location>
        <begin position="484"/>
        <end position="971"/>
    </location>
</feature>
<name>A0AAE3M366_9BACT</name>
<comment type="caution">
    <text evidence="2">The sequence shown here is derived from an EMBL/GenBank/DDBJ whole genome shotgun (WGS) entry which is preliminary data.</text>
</comment>
<dbReference type="InterPro" id="IPR046265">
    <property type="entry name" value="DUF6298"/>
</dbReference>
<keyword evidence="3" id="KW-1185">Reference proteome</keyword>
<proteinExistence type="predicted"/>
<gene>
    <name evidence="2" type="ORF">OM075_05745</name>
</gene>
<dbReference type="InterPro" id="IPR011050">
    <property type="entry name" value="Pectin_lyase_fold/virulence"/>
</dbReference>
<dbReference type="RefSeq" id="WP_301189532.1">
    <property type="nucleotide sequence ID" value="NZ_JAPDPJ010000008.1"/>
</dbReference>
<dbReference type="Proteomes" id="UP001209229">
    <property type="component" value="Unassembled WGS sequence"/>
</dbReference>
<dbReference type="AlphaFoldDB" id="A0AAE3M366"/>
<dbReference type="Gene3D" id="2.160.20.10">
    <property type="entry name" value="Single-stranded right-handed beta-helix, Pectin lyase-like"/>
    <property type="match status" value="2"/>
</dbReference>